<comment type="caution">
    <text evidence="1">The sequence shown here is derived from an EMBL/GenBank/DDBJ whole genome shotgun (WGS) entry which is preliminary data.</text>
</comment>
<proteinExistence type="predicted"/>
<dbReference type="RefSeq" id="WP_380954112.1">
    <property type="nucleotide sequence ID" value="NZ_JBHMDI010000002.1"/>
</dbReference>
<dbReference type="EMBL" id="JBHMDI010000002">
    <property type="protein sequence ID" value="MFB9346148.1"/>
    <property type="molecule type" value="Genomic_DNA"/>
</dbReference>
<sequence>MAKLPDNDTLRKFYRDGISNKEIAAAFDVTIQAVNWRLSKMGLQRKPETFTATAILEAAYPTSKDFKRSEFTQLQRARELFCFIRWRLGDKTLSDRQLHMAERFCDYSRARDVVLALDPAQEKSPWVWLPREPADGQLVLRWPADREKPKGAHLEAISLPEPEAGLVDAPMASIGNL</sequence>
<keyword evidence="2" id="KW-1185">Reference proteome</keyword>
<reference evidence="1 2" key="1">
    <citation type="submission" date="2024-09" db="EMBL/GenBank/DDBJ databases">
        <authorList>
            <person name="Sun Q."/>
            <person name="Mori K."/>
        </authorList>
    </citation>
    <scope>NUCLEOTIDE SEQUENCE [LARGE SCALE GENOMIC DNA]</scope>
    <source>
        <strain evidence="1 2">JCM 9767</strain>
    </source>
</reference>
<accession>A0ABV5L1Y5</accession>
<dbReference type="Proteomes" id="UP001589753">
    <property type="component" value="Unassembled WGS sequence"/>
</dbReference>
<gene>
    <name evidence="1" type="ORF">ACFFUA_01510</name>
</gene>
<organism evidence="1 2">
    <name type="scientific">Streptomyces heliomycini</name>
    <dbReference type="NCBI Taxonomy" id="284032"/>
    <lineage>
        <taxon>Bacteria</taxon>
        <taxon>Bacillati</taxon>
        <taxon>Actinomycetota</taxon>
        <taxon>Actinomycetes</taxon>
        <taxon>Kitasatosporales</taxon>
        <taxon>Streptomycetaceae</taxon>
        <taxon>Streptomyces</taxon>
    </lineage>
</organism>
<protein>
    <submittedName>
        <fullName evidence="1">Uncharacterized protein</fullName>
    </submittedName>
</protein>
<evidence type="ECO:0000313" key="1">
    <source>
        <dbReference type="EMBL" id="MFB9346148.1"/>
    </source>
</evidence>
<evidence type="ECO:0000313" key="2">
    <source>
        <dbReference type="Proteomes" id="UP001589753"/>
    </source>
</evidence>
<name>A0ABV5L1Y5_9ACTN</name>